<evidence type="ECO:0000256" key="2">
    <source>
        <dbReference type="ARBA" id="ARBA00022490"/>
    </source>
</evidence>
<dbReference type="KEGG" id="mme:Marme_1345"/>
<dbReference type="NCBIfam" id="TIGR00667">
    <property type="entry name" value="aat"/>
    <property type="match status" value="1"/>
</dbReference>
<dbReference type="GO" id="GO:0005737">
    <property type="term" value="C:cytoplasm"/>
    <property type="evidence" value="ECO:0007669"/>
    <property type="project" value="UniProtKB-SubCell"/>
</dbReference>
<proteinExistence type="inferred from homology"/>
<dbReference type="OrthoDB" id="9790282at2"/>
<protein>
    <recommendedName>
        <fullName evidence="11 15">Leucyl/phenylalanyl-tRNA--protein transferase</fullName>
        <ecNumber evidence="10 15">2.3.2.6</ecNumber>
    </recommendedName>
    <alternativeName>
        <fullName evidence="12 15">L/F-transferase</fullName>
    </alternativeName>
    <alternativeName>
        <fullName evidence="13 15">Leucyltransferase</fullName>
    </alternativeName>
    <alternativeName>
        <fullName evidence="14 15">Phenyalanyltransferase</fullName>
    </alternativeName>
</protein>
<evidence type="ECO:0000256" key="11">
    <source>
        <dbReference type="ARBA" id="ARBA00074372"/>
    </source>
</evidence>
<evidence type="ECO:0000256" key="1">
    <source>
        <dbReference type="ARBA" id="ARBA00004496"/>
    </source>
</evidence>
<evidence type="ECO:0000256" key="13">
    <source>
        <dbReference type="ARBA" id="ARBA00077165"/>
    </source>
</evidence>
<comment type="catalytic activity">
    <reaction evidence="6 15">
        <text>N-terminal L-arginyl-[protein] + L-leucyl-tRNA(Leu) = N-terminal L-leucyl-L-arginyl-[protein] + tRNA(Leu) + H(+)</text>
        <dbReference type="Rhea" id="RHEA:50416"/>
        <dbReference type="Rhea" id="RHEA-COMP:9613"/>
        <dbReference type="Rhea" id="RHEA-COMP:9622"/>
        <dbReference type="Rhea" id="RHEA-COMP:12672"/>
        <dbReference type="Rhea" id="RHEA-COMP:12673"/>
        <dbReference type="ChEBI" id="CHEBI:15378"/>
        <dbReference type="ChEBI" id="CHEBI:64719"/>
        <dbReference type="ChEBI" id="CHEBI:78442"/>
        <dbReference type="ChEBI" id="CHEBI:78494"/>
        <dbReference type="ChEBI" id="CHEBI:133044"/>
        <dbReference type="EC" id="2.3.2.6"/>
    </reaction>
</comment>
<keyword evidence="17" id="KW-1185">Reference proteome</keyword>
<comment type="catalytic activity">
    <reaction evidence="5 15">
        <text>L-phenylalanyl-tRNA(Phe) + an N-terminal L-alpha-aminoacyl-[protein] = an N-terminal L-phenylalanyl-L-alpha-aminoacyl-[protein] + tRNA(Phe)</text>
        <dbReference type="Rhea" id="RHEA:43632"/>
        <dbReference type="Rhea" id="RHEA-COMP:9668"/>
        <dbReference type="Rhea" id="RHEA-COMP:9699"/>
        <dbReference type="Rhea" id="RHEA-COMP:10636"/>
        <dbReference type="Rhea" id="RHEA-COMP:10637"/>
        <dbReference type="ChEBI" id="CHEBI:78442"/>
        <dbReference type="ChEBI" id="CHEBI:78531"/>
        <dbReference type="ChEBI" id="CHEBI:78597"/>
        <dbReference type="ChEBI" id="CHEBI:83561"/>
        <dbReference type="EC" id="2.3.2.6"/>
    </reaction>
</comment>
<name>F2JWE5_MARM1</name>
<evidence type="ECO:0000256" key="14">
    <source>
        <dbReference type="ARBA" id="ARBA00083640"/>
    </source>
</evidence>
<evidence type="ECO:0000256" key="12">
    <source>
        <dbReference type="ARBA" id="ARBA00077136"/>
    </source>
</evidence>
<dbReference type="InterPro" id="IPR016181">
    <property type="entry name" value="Acyl_CoA_acyltransferase"/>
</dbReference>
<evidence type="ECO:0000313" key="17">
    <source>
        <dbReference type="Proteomes" id="UP000001062"/>
    </source>
</evidence>
<evidence type="ECO:0000256" key="4">
    <source>
        <dbReference type="ARBA" id="ARBA00023315"/>
    </source>
</evidence>
<dbReference type="Proteomes" id="UP000001062">
    <property type="component" value="Chromosome"/>
</dbReference>
<sequence length="248" mass="28263">MSHSKKTEKELLLLSENPYDTPNPHLALDEPDGLAAVGGDLSLDRLVHLYQLGFFPWYSDPDPILWWHPPQRCCLYPEEFHTSRSLKKAIRHADWRWSVNGDFDTVIDHCASLRARNEGTWISEDIKSAYTNLNKNNYAFSFEVWLDDELAGGFYGVALGNVFFGESMFSLKPNASKVALKLFSEKCKDWGIKLIDCQVESEHLLSLGACNLPREQFIPTLASFVKTPSKNASLIELSRSKQKYFLDI</sequence>
<evidence type="ECO:0000256" key="3">
    <source>
        <dbReference type="ARBA" id="ARBA00022679"/>
    </source>
</evidence>
<evidence type="ECO:0000256" key="15">
    <source>
        <dbReference type="HAMAP-Rule" id="MF_00688"/>
    </source>
</evidence>
<evidence type="ECO:0000256" key="10">
    <source>
        <dbReference type="ARBA" id="ARBA00066767"/>
    </source>
</evidence>
<dbReference type="GO" id="GO:0008914">
    <property type="term" value="F:leucyl-tRNA--protein transferase activity"/>
    <property type="evidence" value="ECO:0007669"/>
    <property type="project" value="UniProtKB-UniRule"/>
</dbReference>
<accession>F2JWE5</accession>
<dbReference type="PANTHER" id="PTHR30098">
    <property type="entry name" value="LEUCYL/PHENYLALANYL-TRNA--PROTEIN TRANSFERASE"/>
    <property type="match status" value="1"/>
</dbReference>
<dbReference type="Pfam" id="PF03588">
    <property type="entry name" value="Leu_Phe_trans"/>
    <property type="match status" value="1"/>
</dbReference>
<dbReference type="GO" id="GO:0030163">
    <property type="term" value="P:protein catabolic process"/>
    <property type="evidence" value="ECO:0007669"/>
    <property type="project" value="UniProtKB-UniRule"/>
</dbReference>
<comment type="subcellular location">
    <subcellularLocation>
        <location evidence="1 15">Cytoplasm</location>
    </subcellularLocation>
</comment>
<dbReference type="eggNOG" id="COG2360">
    <property type="taxonomic scope" value="Bacteria"/>
</dbReference>
<dbReference type="AlphaFoldDB" id="F2JWE5"/>
<dbReference type="RefSeq" id="WP_013660523.1">
    <property type="nucleotide sequence ID" value="NC_015276.1"/>
</dbReference>
<gene>
    <name evidence="15" type="primary">aat</name>
    <name evidence="16" type="ordered locus">Marme_1345</name>
</gene>
<comment type="catalytic activity">
    <reaction evidence="7 15">
        <text>N-terminal L-lysyl-[protein] + L-leucyl-tRNA(Leu) = N-terminal L-leucyl-L-lysyl-[protein] + tRNA(Leu) + H(+)</text>
        <dbReference type="Rhea" id="RHEA:12340"/>
        <dbReference type="Rhea" id="RHEA-COMP:9613"/>
        <dbReference type="Rhea" id="RHEA-COMP:9622"/>
        <dbReference type="Rhea" id="RHEA-COMP:12670"/>
        <dbReference type="Rhea" id="RHEA-COMP:12671"/>
        <dbReference type="ChEBI" id="CHEBI:15378"/>
        <dbReference type="ChEBI" id="CHEBI:65249"/>
        <dbReference type="ChEBI" id="CHEBI:78442"/>
        <dbReference type="ChEBI" id="CHEBI:78494"/>
        <dbReference type="ChEBI" id="CHEBI:133043"/>
        <dbReference type="EC" id="2.3.2.6"/>
    </reaction>
</comment>
<dbReference type="FunFam" id="3.30.70.3550:FF:000001">
    <property type="entry name" value="Leucyl/phenylalanyl-tRNA--protein transferase"/>
    <property type="match status" value="1"/>
</dbReference>
<dbReference type="Gene3D" id="3.40.630.70">
    <property type="entry name" value="Leucyl/phenylalanyl-tRNA-protein transferase, C-terminal domain"/>
    <property type="match status" value="1"/>
</dbReference>
<reference evidence="16 17" key="1">
    <citation type="journal article" date="2012" name="Stand. Genomic Sci.">
        <title>Complete genome sequence of the melanogenic marine bacterium Marinomonas mediterranea type strain (MMB-1(T)).</title>
        <authorList>
            <person name="Lucas-Elio P."/>
            <person name="Goodwin L."/>
            <person name="Woyke T."/>
            <person name="Pitluck S."/>
            <person name="Nolan M."/>
            <person name="Kyrpides N.C."/>
            <person name="Detter J.C."/>
            <person name="Copeland A."/>
            <person name="Teshima H."/>
            <person name="Bruce D."/>
            <person name="Detter C."/>
            <person name="Tapia R."/>
            <person name="Han S."/>
            <person name="Land M.L."/>
            <person name="Ivanova N."/>
            <person name="Mikhailova N."/>
            <person name="Johnston A.W."/>
            <person name="Sanchez-Amat A."/>
        </authorList>
    </citation>
    <scope>NUCLEOTIDE SEQUENCE [LARGE SCALE GENOMIC DNA]</scope>
    <source>
        <strain evidence="17">ATCC 700492 / JCM 21426 / NBRC 103028 / MMB-1</strain>
    </source>
</reference>
<dbReference type="InterPro" id="IPR042203">
    <property type="entry name" value="Leu/Phe-tRNA_Trfase_C"/>
</dbReference>
<keyword evidence="4 15" id="KW-0012">Acyltransferase</keyword>
<dbReference type="PATRIC" id="fig|717774.3.peg.1394"/>
<dbReference type="EMBL" id="CP002583">
    <property type="protein sequence ID" value="ADZ90618.1"/>
    <property type="molecule type" value="Genomic_DNA"/>
</dbReference>
<dbReference type="PANTHER" id="PTHR30098:SF2">
    <property type="entry name" value="LEUCYL_PHENYLALANYL-TRNA--PROTEIN TRANSFERASE"/>
    <property type="match status" value="1"/>
</dbReference>
<dbReference type="InterPro" id="IPR004616">
    <property type="entry name" value="Leu/Phe-tRNA_Trfase"/>
</dbReference>
<organism evidence="16 17">
    <name type="scientific">Marinomonas mediterranea (strain ATCC 700492 / JCM 21426 / NBRC 103028 / MMB-1)</name>
    <dbReference type="NCBI Taxonomy" id="717774"/>
    <lineage>
        <taxon>Bacteria</taxon>
        <taxon>Pseudomonadati</taxon>
        <taxon>Pseudomonadota</taxon>
        <taxon>Gammaproteobacteria</taxon>
        <taxon>Oceanospirillales</taxon>
        <taxon>Oceanospirillaceae</taxon>
        <taxon>Marinomonas</taxon>
    </lineage>
</organism>
<dbReference type="HAMAP" id="MF_00688">
    <property type="entry name" value="Leu_Phe_trans"/>
    <property type="match status" value="1"/>
</dbReference>
<evidence type="ECO:0000256" key="5">
    <source>
        <dbReference type="ARBA" id="ARBA00050607"/>
    </source>
</evidence>
<evidence type="ECO:0000256" key="7">
    <source>
        <dbReference type="ARBA" id="ARBA00051538"/>
    </source>
</evidence>
<dbReference type="Gene3D" id="3.30.70.3550">
    <property type="entry name" value="Leucyl/phenylalanyl-tRNA-protein transferase, N-terminal domain"/>
    <property type="match status" value="1"/>
</dbReference>
<evidence type="ECO:0000256" key="9">
    <source>
        <dbReference type="ARBA" id="ARBA00061535"/>
    </source>
</evidence>
<evidence type="ECO:0000256" key="6">
    <source>
        <dbReference type="ARBA" id="ARBA00050652"/>
    </source>
</evidence>
<comment type="similarity">
    <text evidence="9 15">Belongs to the L/F-transferase family.</text>
</comment>
<keyword evidence="3 15" id="KW-0808">Transferase</keyword>
<dbReference type="HOGENOM" id="CLU_075045_0_0_6"/>
<comment type="function">
    <text evidence="8 15">Functions in the N-end rule pathway of protein degradation where it conjugates Leu, Phe and, less efficiently, Met from aminoacyl-tRNAs to the N-termini of proteins containing an N-terminal arginine or lysine.</text>
</comment>
<dbReference type="SUPFAM" id="SSF55729">
    <property type="entry name" value="Acyl-CoA N-acyltransferases (Nat)"/>
    <property type="match status" value="1"/>
</dbReference>
<dbReference type="InterPro" id="IPR042221">
    <property type="entry name" value="Leu/Phe-tRNA_Trfase_N"/>
</dbReference>
<evidence type="ECO:0000313" key="16">
    <source>
        <dbReference type="EMBL" id="ADZ90618.1"/>
    </source>
</evidence>
<evidence type="ECO:0000256" key="8">
    <source>
        <dbReference type="ARBA" id="ARBA00054043"/>
    </source>
</evidence>
<dbReference type="EC" id="2.3.2.6" evidence="10 15"/>
<dbReference type="STRING" id="717774.Marme_1345"/>
<keyword evidence="2 15" id="KW-0963">Cytoplasm</keyword>